<dbReference type="AlphaFoldDB" id="A0ABD5NKN0"/>
<comment type="caution">
    <text evidence="1">The sequence shown here is derived from an EMBL/GenBank/DDBJ whole genome shotgun (WGS) entry which is preliminary data.</text>
</comment>
<dbReference type="EMBL" id="JBHSAQ010000002">
    <property type="protein sequence ID" value="MFC3957571.1"/>
    <property type="molecule type" value="Genomic_DNA"/>
</dbReference>
<reference evidence="1 2" key="1">
    <citation type="journal article" date="2019" name="Int. J. Syst. Evol. Microbiol.">
        <title>The Global Catalogue of Microorganisms (GCM) 10K type strain sequencing project: providing services to taxonomists for standard genome sequencing and annotation.</title>
        <authorList>
            <consortium name="The Broad Institute Genomics Platform"/>
            <consortium name="The Broad Institute Genome Sequencing Center for Infectious Disease"/>
            <person name="Wu L."/>
            <person name="Ma J."/>
        </authorList>
    </citation>
    <scope>NUCLEOTIDE SEQUENCE [LARGE SCALE GENOMIC DNA]</scope>
    <source>
        <strain evidence="1 2">IBRC-M 10256</strain>
    </source>
</reference>
<protein>
    <submittedName>
        <fullName evidence="1">Uncharacterized protein</fullName>
    </submittedName>
</protein>
<evidence type="ECO:0000313" key="2">
    <source>
        <dbReference type="Proteomes" id="UP001595846"/>
    </source>
</evidence>
<dbReference type="Proteomes" id="UP001595846">
    <property type="component" value="Unassembled WGS sequence"/>
</dbReference>
<proteinExistence type="predicted"/>
<organism evidence="1 2">
    <name type="scientific">Halovivax cerinus</name>
    <dbReference type="NCBI Taxonomy" id="1487865"/>
    <lineage>
        <taxon>Archaea</taxon>
        <taxon>Methanobacteriati</taxon>
        <taxon>Methanobacteriota</taxon>
        <taxon>Stenosarchaea group</taxon>
        <taxon>Halobacteria</taxon>
        <taxon>Halobacteriales</taxon>
        <taxon>Natrialbaceae</taxon>
        <taxon>Halovivax</taxon>
    </lineage>
</organism>
<gene>
    <name evidence="1" type="ORF">ACFOUR_04180</name>
</gene>
<sequence>MTVQTTYTVRLSPRLAVQTTSATVAEIESAHGATVTAVTERGDQ</sequence>
<name>A0ABD5NKN0_9EURY</name>
<dbReference type="RefSeq" id="WP_256533799.1">
    <property type="nucleotide sequence ID" value="NZ_CP101824.1"/>
</dbReference>
<keyword evidence="2" id="KW-1185">Reference proteome</keyword>
<dbReference type="GeneID" id="73902939"/>
<evidence type="ECO:0000313" key="1">
    <source>
        <dbReference type="EMBL" id="MFC3957571.1"/>
    </source>
</evidence>
<accession>A0ABD5NKN0</accession>